<keyword evidence="3 7" id="KW-0378">Hydrolase</keyword>
<feature type="site" description="Discriminates between blocked and unblocked aminoacyl-tRNA" evidence="7">
    <location>
        <position position="10"/>
    </location>
</feature>
<comment type="similarity">
    <text evidence="5 7 9">Belongs to the PTH family.</text>
</comment>
<evidence type="ECO:0000256" key="1">
    <source>
        <dbReference type="ARBA" id="ARBA00013260"/>
    </source>
</evidence>
<name>A0A060Q049_HELPX</name>
<evidence type="ECO:0000256" key="9">
    <source>
        <dbReference type="RuleBase" id="RU004320"/>
    </source>
</evidence>
<proteinExistence type="inferred from homology"/>
<accession>A0A060Q049</accession>
<feature type="binding site" evidence="7">
    <location>
        <position position="15"/>
    </location>
    <ligand>
        <name>tRNA</name>
        <dbReference type="ChEBI" id="CHEBI:17843"/>
    </ligand>
</feature>
<dbReference type="PROSITE" id="PS01195">
    <property type="entry name" value="PEPT_TRNA_HYDROL_1"/>
    <property type="match status" value="1"/>
</dbReference>
<dbReference type="InterPro" id="IPR036416">
    <property type="entry name" value="Pept_tRNA_hydro_sf"/>
</dbReference>
<evidence type="ECO:0000256" key="7">
    <source>
        <dbReference type="HAMAP-Rule" id="MF_00083"/>
    </source>
</evidence>
<dbReference type="PROSITE" id="PS01196">
    <property type="entry name" value="PEPT_TRNA_HYDROL_2"/>
    <property type="match status" value="1"/>
</dbReference>
<feature type="site" description="Stabilizes the basic form of H active site to accept a proton" evidence="7">
    <location>
        <position position="87"/>
    </location>
</feature>
<evidence type="ECO:0000256" key="2">
    <source>
        <dbReference type="ARBA" id="ARBA00022555"/>
    </source>
</evidence>
<evidence type="ECO:0000256" key="8">
    <source>
        <dbReference type="RuleBase" id="RU000673"/>
    </source>
</evidence>
<dbReference type="EC" id="3.1.1.29" evidence="1 7"/>
<evidence type="ECO:0000313" key="11">
    <source>
        <dbReference type="Proteomes" id="UP000031662"/>
    </source>
</evidence>
<comment type="function">
    <text evidence="7">Hydrolyzes ribosome-free peptidyl-tRNAs (with 1 or more amino acids incorporated), which drop off the ribosome during protein synthesis, or as a result of ribosome stalling.</text>
</comment>
<evidence type="ECO:0000256" key="5">
    <source>
        <dbReference type="ARBA" id="ARBA00038063"/>
    </source>
</evidence>
<dbReference type="EMBL" id="AP014523">
    <property type="protein sequence ID" value="BAO97492.1"/>
    <property type="molecule type" value="Genomic_DNA"/>
</dbReference>
<dbReference type="GO" id="GO:0004045">
    <property type="term" value="F:peptidyl-tRNA hydrolase activity"/>
    <property type="evidence" value="ECO:0007669"/>
    <property type="project" value="UniProtKB-UniRule"/>
</dbReference>
<dbReference type="GO" id="GO:0006515">
    <property type="term" value="P:protein quality control for misfolded or incompletely synthesized proteins"/>
    <property type="evidence" value="ECO:0007669"/>
    <property type="project" value="UniProtKB-UniRule"/>
</dbReference>
<dbReference type="FunFam" id="3.40.50.1470:FF:000001">
    <property type="entry name" value="Peptidyl-tRNA hydrolase"/>
    <property type="match status" value="1"/>
</dbReference>
<dbReference type="InterPro" id="IPR018171">
    <property type="entry name" value="Pept_tRNA_hydro_CS"/>
</dbReference>
<keyword evidence="2 7" id="KW-0820">tRNA-binding</keyword>
<feature type="binding site" evidence="7">
    <location>
        <position position="108"/>
    </location>
    <ligand>
        <name>tRNA</name>
        <dbReference type="ChEBI" id="CHEBI:17843"/>
    </ligand>
</feature>
<comment type="function">
    <text evidence="7">Catalyzes the release of premature peptidyl moieties from peptidyl-tRNA molecules trapped in stalled 50S ribosomal subunits, and thus maintains levels of free tRNAs and 50S ribosomes.</text>
</comment>
<dbReference type="Pfam" id="PF01195">
    <property type="entry name" value="Pept_tRNA_hydro"/>
    <property type="match status" value="1"/>
</dbReference>
<keyword evidence="4 7" id="KW-0694">RNA-binding</keyword>
<dbReference type="GO" id="GO:0072344">
    <property type="term" value="P:rescue of stalled ribosome"/>
    <property type="evidence" value="ECO:0007669"/>
    <property type="project" value="UniProtKB-UniRule"/>
</dbReference>
<comment type="subunit">
    <text evidence="7">Monomer.</text>
</comment>
<dbReference type="PANTHER" id="PTHR17224:SF1">
    <property type="entry name" value="PEPTIDYL-TRNA HYDROLASE"/>
    <property type="match status" value="1"/>
</dbReference>
<gene>
    <name evidence="7" type="primary">pth</name>
    <name evidence="10" type="ORF">NY40_0472</name>
</gene>
<dbReference type="GO" id="GO:0005737">
    <property type="term" value="C:cytoplasm"/>
    <property type="evidence" value="ECO:0007669"/>
    <property type="project" value="UniProtKB-SubCell"/>
</dbReference>
<sequence>MMTLLVGLGNPTLRYAHTRHNAGFDILDSLVSELDLSFTFSPRHNAYLCVYKDFILLKPQTYMNLSGESVLSAKNFYKPKELLIVHDDLDLPLGVVRFKKGGGNGGHNGLKSIDLLCSNSYYRLRVGISKGIGVIEHVLSKFHKNEEPLKNAAFEHAKNALKFFIESHDFNAMQNRFTLKKPLKIES</sequence>
<comment type="catalytic activity">
    <reaction evidence="7 8">
        <text>an N-acyl-L-alpha-aminoacyl-tRNA + H2O = an N-acyl-L-amino acid + a tRNA + H(+)</text>
        <dbReference type="Rhea" id="RHEA:54448"/>
        <dbReference type="Rhea" id="RHEA-COMP:10123"/>
        <dbReference type="Rhea" id="RHEA-COMP:13883"/>
        <dbReference type="ChEBI" id="CHEBI:15377"/>
        <dbReference type="ChEBI" id="CHEBI:15378"/>
        <dbReference type="ChEBI" id="CHEBI:59874"/>
        <dbReference type="ChEBI" id="CHEBI:78442"/>
        <dbReference type="ChEBI" id="CHEBI:138191"/>
        <dbReference type="EC" id="3.1.1.29"/>
    </reaction>
</comment>
<evidence type="ECO:0000313" key="10">
    <source>
        <dbReference type="EMBL" id="BAO97492.1"/>
    </source>
</evidence>
<feature type="active site" description="Proton acceptor" evidence="7">
    <location>
        <position position="20"/>
    </location>
</feature>
<dbReference type="SUPFAM" id="SSF53178">
    <property type="entry name" value="Peptidyl-tRNA hydrolase-like"/>
    <property type="match status" value="1"/>
</dbReference>
<dbReference type="NCBIfam" id="TIGR00447">
    <property type="entry name" value="pth"/>
    <property type="match status" value="1"/>
</dbReference>
<keyword evidence="7" id="KW-0963">Cytoplasm</keyword>
<evidence type="ECO:0000256" key="3">
    <source>
        <dbReference type="ARBA" id="ARBA00022801"/>
    </source>
</evidence>
<comment type="subcellular location">
    <subcellularLocation>
        <location evidence="7">Cytoplasm</location>
    </subcellularLocation>
</comment>
<dbReference type="Gene3D" id="3.40.50.1470">
    <property type="entry name" value="Peptidyl-tRNA hydrolase"/>
    <property type="match status" value="1"/>
</dbReference>
<dbReference type="Proteomes" id="UP000031662">
    <property type="component" value="Chromosome"/>
</dbReference>
<evidence type="ECO:0000256" key="4">
    <source>
        <dbReference type="ARBA" id="ARBA00022884"/>
    </source>
</evidence>
<dbReference type="AlphaFoldDB" id="A0A060Q049"/>
<organism evidence="10 11">
    <name type="scientific">Helicobacter pylori NY40</name>
    <dbReference type="NCBI Taxonomy" id="1426844"/>
    <lineage>
        <taxon>Bacteria</taxon>
        <taxon>Pseudomonadati</taxon>
        <taxon>Campylobacterota</taxon>
        <taxon>Epsilonproteobacteria</taxon>
        <taxon>Campylobacterales</taxon>
        <taxon>Helicobacteraceae</taxon>
        <taxon>Helicobacter</taxon>
    </lineage>
</organism>
<evidence type="ECO:0000256" key="6">
    <source>
        <dbReference type="ARBA" id="ARBA00050038"/>
    </source>
</evidence>
<dbReference type="HAMAP" id="MF_00083">
    <property type="entry name" value="Pept_tRNA_hydro_bact"/>
    <property type="match status" value="1"/>
</dbReference>
<dbReference type="GO" id="GO:0000049">
    <property type="term" value="F:tRNA binding"/>
    <property type="evidence" value="ECO:0007669"/>
    <property type="project" value="UniProtKB-UniRule"/>
</dbReference>
<dbReference type="CDD" id="cd00462">
    <property type="entry name" value="PTH"/>
    <property type="match status" value="1"/>
</dbReference>
<reference evidence="10 11" key="1">
    <citation type="submission" date="2013-11" db="EMBL/GenBank/DDBJ databases">
        <title>Estimation of Helicobacter pylori bacteriophage ecology using H. pylori isolates.</title>
        <authorList>
            <person name="Uchiyama J."/>
            <person name="Takemura-Uchiyama I."/>
            <person name="Ujihara T."/>
            <person name="Matsuzaki S."/>
        </authorList>
    </citation>
    <scope>NUCLEOTIDE SEQUENCE [LARGE SCALE GENOMIC DNA]</scope>
    <source>
        <strain evidence="10 11">NY40</strain>
    </source>
</reference>
<feature type="binding site" evidence="7">
    <location>
        <position position="62"/>
    </location>
    <ligand>
        <name>tRNA</name>
        <dbReference type="ChEBI" id="CHEBI:17843"/>
    </ligand>
</feature>
<dbReference type="HOGENOM" id="CLU_062456_4_1_7"/>
<feature type="binding site" evidence="7">
    <location>
        <position position="64"/>
    </location>
    <ligand>
        <name>tRNA</name>
        <dbReference type="ChEBI" id="CHEBI:17843"/>
    </ligand>
</feature>
<dbReference type="PANTHER" id="PTHR17224">
    <property type="entry name" value="PEPTIDYL-TRNA HYDROLASE"/>
    <property type="match status" value="1"/>
</dbReference>
<protein>
    <recommendedName>
        <fullName evidence="6 7">Peptidyl-tRNA hydrolase</fullName>
        <shortName evidence="7">Pth</shortName>
        <ecNumber evidence="1 7">3.1.1.29</ecNumber>
    </recommendedName>
</protein>
<dbReference type="InterPro" id="IPR001328">
    <property type="entry name" value="Pept_tRNA_hydro"/>
</dbReference>